<dbReference type="FunFam" id="3.40.50.300:FF:002863">
    <property type="entry name" value="Pre-mRNA-splicing factor cwf11"/>
    <property type="match status" value="1"/>
</dbReference>
<comment type="caution">
    <text evidence="5">The sequence shown here is derived from an EMBL/GenBank/DDBJ whole genome shotgun (WGS) entry which is preliminary data.</text>
</comment>
<feature type="domain" description="DNA2/NAM7 helicase helicase" evidence="1">
    <location>
        <begin position="1113"/>
        <end position="1202"/>
    </location>
</feature>
<protein>
    <recommendedName>
        <fullName evidence="7">AAA+ ATPase domain-containing protein</fullName>
    </recommendedName>
</protein>
<organism evidence="5 6">
    <name type="scientific">Hyaloperonospora brassicae</name>
    <name type="common">Brassica downy mildew</name>
    <name type="synonym">Peronospora brassicae</name>
    <dbReference type="NCBI Taxonomy" id="162125"/>
    <lineage>
        <taxon>Eukaryota</taxon>
        <taxon>Sar</taxon>
        <taxon>Stramenopiles</taxon>
        <taxon>Oomycota</taxon>
        <taxon>Peronosporomycetes</taxon>
        <taxon>Peronosporales</taxon>
        <taxon>Peronosporaceae</taxon>
        <taxon>Hyaloperonospora</taxon>
    </lineage>
</organism>
<dbReference type="Pfam" id="PF13086">
    <property type="entry name" value="AAA_11"/>
    <property type="match status" value="2"/>
</dbReference>
<dbReference type="Proteomes" id="UP001162031">
    <property type="component" value="Unassembled WGS sequence"/>
</dbReference>
<dbReference type="SUPFAM" id="SSF52540">
    <property type="entry name" value="P-loop containing nucleoside triphosphate hydrolases"/>
    <property type="match status" value="1"/>
</dbReference>
<dbReference type="GO" id="GO:0004386">
    <property type="term" value="F:helicase activity"/>
    <property type="evidence" value="ECO:0007669"/>
    <property type="project" value="InterPro"/>
</dbReference>
<dbReference type="PANTHER" id="PTHR10887:SF5">
    <property type="entry name" value="RNA HELICASE AQUARIUS"/>
    <property type="match status" value="1"/>
</dbReference>
<reference evidence="5" key="1">
    <citation type="submission" date="2022-12" db="EMBL/GenBank/DDBJ databases">
        <authorList>
            <person name="Webb A."/>
        </authorList>
    </citation>
    <scope>NUCLEOTIDE SEQUENCE</scope>
    <source>
        <strain evidence="5">Hp1</strain>
    </source>
</reference>
<gene>
    <name evidence="5" type="ORF">HBR001_LOCUS6467</name>
</gene>
<dbReference type="Pfam" id="PF16399">
    <property type="entry name" value="Aquarius_N_1st"/>
    <property type="match status" value="1"/>
</dbReference>
<dbReference type="InterPro" id="IPR027417">
    <property type="entry name" value="P-loop_NTPase"/>
</dbReference>
<evidence type="ECO:0000259" key="2">
    <source>
        <dbReference type="Pfam" id="PF13087"/>
    </source>
</evidence>
<evidence type="ECO:0000259" key="3">
    <source>
        <dbReference type="Pfam" id="PF16399"/>
    </source>
</evidence>
<dbReference type="Pfam" id="PF21143">
    <property type="entry name" value="Aquarius_N_2nd"/>
    <property type="match status" value="1"/>
</dbReference>
<dbReference type="InterPro" id="IPR032174">
    <property type="entry name" value="Aquarius_N"/>
</dbReference>
<sequence length="1488" mass="165193">MPRRSSRLALPEAASAPPTARDLAEAILSDSPSKESLDKVAALYVAHLSEESNDEQTLKFLRELDALCYLERALWPLVDVISTVRDCHSHVQKAWLVSVLLIVGYKARREGKTSGANSSAGVWSFLSKKDADWKIFVTTLWTVVEEADAVMEGDAKWTLKEQTALTQFLITCFQSLDVPQVASSVLQMTSLPLWTALSPGQRALEFQMYPKLERHWDRIMSDTVLVSTKEEKASTTRANKRRKVKEPTAALRPDQAALVHRLDAFLLVLKAPIDEDMPKHEIASRLRFVALFLALLIDLLSQLPTRRFLLTVLRRRHVHTALRNSVLIQHSLQWQSANDRQAIKKQLALLDACMRFPVDAHTGESLSSREYREQQDRHIQAMQQRAFQLFRNSRVEELAIAPCSHIANAAGFTEMLTSIVSADRSQLSSLAIAVGVLADQTEASTVSDTELIDFFKEEYSVGSSTAQDALSSDMPVYPTELDIWNQMLDRKDLAAQSANASGDEDPTETVDKTRELDGVYNADKSNLFPVLPVRKLGLQFLNVADYLQRNYELLQLEAAQDIREDLETTIRQLDAVRALRSSRANDTTFRGFSRFGVPLASALQIVKVSKPSLGQVAPASVIAELEVDLSSRHDRKYFDCYQTKEVVFLVTVRATADEGCEIMGFQEQARDKGSFPENYGVQYVRAAEVMRVTDVAGNAINDENPIGKGSKRTFKLALDGVQYKNDLEAGQLEAYEQVNLLVRRQPRDNNFKAVLDTLSGAWRDADKEELLPAWLHDLFLGYGDPAAALYKSIYKARAEKQVTVSMGEFLQDGEHALEAGGAEKLVLADDDTQELSAKDAVAPFTYVEDVRDGSTFIRASRKKNKRSAEHPGAHTSVRFSKAQVAAVRTGLCEGMTLVVGPPGTGKTDVAVQLVLNLYRLTPPREKVLIVAHSNQALNDFFSKILAHNIVHEAEIVRMGQRQLASANGLPDGEGRGAFYADFSRNGRVAFLLERRIALLAEVEQMAQWLIEHDPVQYAGLAGGSASYSCANALVFYQFHMTAFLDAARKASDLGSKDDKVVAFLAFFAMRKGKPPSTIEALCQFAADIESYFAELRRLQPFELLQTPRQRGDMYLIHHARIVAMTCTHAALNYSKIADLGLRFGSLVMEEAAQVSELDSIVPLLLTCSNKAGATSNESHECPGLQRVVLMGDAKQLPPVVKSLALKSYAHFDQSLFTRLLRLGVPHIVLDRQGRSRSELADIYRWRYDEASADGGEPCTTLGDLPRVKSEVQYQTGNVGFSHVAQFVDLSGTAKERQSKPFAYENEEEARFIVALFQYMLRVGYRADQVAILSTYNAQNELLQRLLRAQVPEAAKTCQVSTVDRFQGQQNDFVLLSTVRSGTSVGHLRDVRRATTAFSRARLGLYVVGCLSTLEQAQELQPFVSKLVSVAKKHDGDKATKLALVPSARVGAAAPSKGEARKARSRASHNIVYVSDRKQLEKVVAELKA</sequence>
<dbReference type="GO" id="GO:0071013">
    <property type="term" value="C:catalytic step 2 spliceosome"/>
    <property type="evidence" value="ECO:0007669"/>
    <property type="project" value="TreeGrafter"/>
</dbReference>
<evidence type="ECO:0000313" key="5">
    <source>
        <dbReference type="EMBL" id="CAI5735374.1"/>
    </source>
</evidence>
<evidence type="ECO:0000259" key="4">
    <source>
        <dbReference type="Pfam" id="PF21143"/>
    </source>
</evidence>
<dbReference type="InterPro" id="IPR045055">
    <property type="entry name" value="DNA2/NAM7-like"/>
</dbReference>
<evidence type="ECO:0000313" key="6">
    <source>
        <dbReference type="Proteomes" id="UP001162031"/>
    </source>
</evidence>
<dbReference type="InterPro" id="IPR047187">
    <property type="entry name" value="SF1_C_Upf1"/>
</dbReference>
<feature type="domain" description="RNA helicase aquarius beta-barrel" evidence="4">
    <location>
        <begin position="583"/>
        <end position="744"/>
    </location>
</feature>
<dbReference type="EMBL" id="CANTFL010001260">
    <property type="protein sequence ID" value="CAI5735374.1"/>
    <property type="molecule type" value="Genomic_DNA"/>
</dbReference>
<dbReference type="InterPro" id="IPR048966">
    <property type="entry name" value="Aquarius_b-barrel"/>
</dbReference>
<dbReference type="Gene3D" id="3.40.50.300">
    <property type="entry name" value="P-loop containing nucleotide triphosphate hydrolases"/>
    <property type="match status" value="2"/>
</dbReference>
<dbReference type="CDD" id="cd18808">
    <property type="entry name" value="SF1_C_Upf1"/>
    <property type="match status" value="1"/>
</dbReference>
<feature type="domain" description="RNA helicase aquarius N-terminal" evidence="3">
    <location>
        <begin position="40"/>
        <end position="439"/>
    </location>
</feature>
<dbReference type="InterPro" id="IPR041679">
    <property type="entry name" value="DNA2/NAM7-like_C"/>
</dbReference>
<name>A0AAV0UEV3_HYABA</name>
<dbReference type="InterPro" id="IPR041677">
    <property type="entry name" value="DNA2/NAM7_AAA_11"/>
</dbReference>
<proteinExistence type="predicted"/>
<accession>A0AAV0UEV3</accession>
<keyword evidence="6" id="KW-1185">Reference proteome</keyword>
<feature type="domain" description="DNA2/NAM7 helicase-like C-terminal" evidence="2">
    <location>
        <begin position="1212"/>
        <end position="1409"/>
    </location>
</feature>
<dbReference type="Pfam" id="PF13087">
    <property type="entry name" value="AAA_12"/>
    <property type="match status" value="1"/>
</dbReference>
<feature type="domain" description="DNA2/NAM7 helicase helicase" evidence="1">
    <location>
        <begin position="881"/>
        <end position="962"/>
    </location>
</feature>
<evidence type="ECO:0000259" key="1">
    <source>
        <dbReference type="Pfam" id="PF13086"/>
    </source>
</evidence>
<dbReference type="PANTHER" id="PTHR10887">
    <property type="entry name" value="DNA2/NAM7 HELICASE FAMILY"/>
    <property type="match status" value="1"/>
</dbReference>
<dbReference type="GO" id="GO:0003729">
    <property type="term" value="F:mRNA binding"/>
    <property type="evidence" value="ECO:0007669"/>
    <property type="project" value="TreeGrafter"/>
</dbReference>
<evidence type="ECO:0008006" key="7">
    <source>
        <dbReference type="Google" id="ProtNLM"/>
    </source>
</evidence>